<feature type="region of interest" description="Disordered" evidence="1">
    <location>
        <begin position="1"/>
        <end position="25"/>
    </location>
</feature>
<dbReference type="RefSeq" id="WP_344260097.1">
    <property type="nucleotide sequence ID" value="NZ_BAAAMJ010000015.1"/>
</dbReference>
<evidence type="ECO:0000259" key="2">
    <source>
        <dbReference type="Pfam" id="PF13575"/>
    </source>
</evidence>
<dbReference type="Proteomes" id="UP001501303">
    <property type="component" value="Unassembled WGS sequence"/>
</dbReference>
<protein>
    <recommendedName>
        <fullName evidence="2">Lantibiotic biosynthesis protein dehydration domain-containing protein</fullName>
    </recommendedName>
</protein>
<comment type="caution">
    <text evidence="3">The sequence shown here is derived from an EMBL/GenBank/DDBJ whole genome shotgun (WGS) entry which is preliminary data.</text>
</comment>
<dbReference type="InterPro" id="IPR025410">
    <property type="entry name" value="Lant_dehyd"/>
</dbReference>
<dbReference type="Pfam" id="PF13575">
    <property type="entry name" value="DUF4135"/>
    <property type="match status" value="1"/>
</dbReference>
<feature type="region of interest" description="Disordered" evidence="1">
    <location>
        <begin position="472"/>
        <end position="512"/>
    </location>
</feature>
<feature type="domain" description="Lantibiotic biosynthesis protein dehydration" evidence="2">
    <location>
        <begin position="140"/>
        <end position="341"/>
    </location>
</feature>
<name>A0ABN2P0M9_9ACTN</name>
<dbReference type="EMBL" id="BAAAMJ010000015">
    <property type="protein sequence ID" value="GAA1908082.1"/>
    <property type="molecule type" value="Genomic_DNA"/>
</dbReference>
<proteinExistence type="predicted"/>
<sequence>MPPTPRPPAALLTLPPAAGTPPPGLPGATARLVALVREGSAGRMFPPVLVPGPDGVLAPDRELRGSADADRLAALLATDDFRPLRDALGRLEDWCARTAPRYRSELASGVLTVANPGLFGPLVAELFTVCAAGRPATAHRFAAERTAQCQEFLALFLTRLRRDMDAGAPGGPVLPGPVTALRADGEETHNGGQRVLRLTGRDGTEVAYKPRPATGEALFLAETGSLFALLNSLPAASGPIRLPVLGCRTGPAEDPGYSWQEWVAPPAERGTLRSDGRWRMTGTVLSPERAQDFWHRAGALTAVCFGLGIADLTGDNLLAGSRPGDDGPFLYPVDMEAYFARLYRLNHSGLVFDPDGDGYHHVGLESEARWCGPGGPVLYWRPLPDGGLALHRRTGPVLRTETRSVVGDTEGRTGYGPYLPAMLRGMFDAWTLLGRHRAAVRTFVAGRAAREWVRVIPQRTAAYSRALGERLWPEDGGAPGHRPAHGPGRGPTHGPDGTGTDNGDPGGFRPDELRQLELGDVPYFFRSADGGPLLRMMPPPGPFRTAPAETRSRHDLVLPPVPAVREGANLTLAGLGIALRDAVEYVAGQETGRLTDDADHRVLIRLRGPEDRQVGFAWPEVGRRITYRWNTTKVRLSIEELRAPVTAP</sequence>
<reference evidence="3 4" key="1">
    <citation type="journal article" date="2019" name="Int. J. Syst. Evol. Microbiol.">
        <title>The Global Catalogue of Microorganisms (GCM) 10K type strain sequencing project: providing services to taxonomists for standard genome sequencing and annotation.</title>
        <authorList>
            <consortium name="The Broad Institute Genomics Platform"/>
            <consortium name="The Broad Institute Genome Sequencing Center for Infectious Disease"/>
            <person name="Wu L."/>
            <person name="Ma J."/>
        </authorList>
    </citation>
    <scope>NUCLEOTIDE SEQUENCE [LARGE SCALE GENOMIC DNA]</scope>
    <source>
        <strain evidence="3 4">JCM 13581</strain>
    </source>
</reference>
<evidence type="ECO:0000313" key="4">
    <source>
        <dbReference type="Proteomes" id="UP001501303"/>
    </source>
</evidence>
<feature type="compositionally biased region" description="Low complexity" evidence="1">
    <location>
        <begin position="490"/>
        <end position="503"/>
    </location>
</feature>
<organism evidence="3 4">
    <name type="scientific">Streptomyces sodiiphilus</name>
    <dbReference type="NCBI Taxonomy" id="226217"/>
    <lineage>
        <taxon>Bacteria</taxon>
        <taxon>Bacillati</taxon>
        <taxon>Actinomycetota</taxon>
        <taxon>Actinomycetes</taxon>
        <taxon>Kitasatosporales</taxon>
        <taxon>Streptomycetaceae</taxon>
        <taxon>Streptomyces</taxon>
    </lineage>
</organism>
<accession>A0ABN2P0M9</accession>
<keyword evidence="4" id="KW-1185">Reference proteome</keyword>
<evidence type="ECO:0000256" key="1">
    <source>
        <dbReference type="SAM" id="MobiDB-lite"/>
    </source>
</evidence>
<evidence type="ECO:0000313" key="3">
    <source>
        <dbReference type="EMBL" id="GAA1908082.1"/>
    </source>
</evidence>
<gene>
    <name evidence="3" type="ORF">GCM10009716_17490</name>
</gene>